<accession>I0WU29</accession>
<sequence length="44" mass="4825">MAPVDLGMMVGEDAAVDVEEEPDRWLRFDCTGPRGRLAGHVGLR</sequence>
<dbReference type="Proteomes" id="UP000006447">
    <property type="component" value="Unassembled WGS sequence"/>
</dbReference>
<evidence type="ECO:0000313" key="1">
    <source>
        <dbReference type="EMBL" id="EID79895.1"/>
    </source>
</evidence>
<proteinExistence type="predicted"/>
<gene>
    <name evidence="1" type="ORF">W59_10769</name>
</gene>
<evidence type="ECO:0000313" key="2">
    <source>
        <dbReference type="Proteomes" id="UP000006447"/>
    </source>
</evidence>
<protein>
    <submittedName>
        <fullName evidence="1">Uncharacterized protein</fullName>
    </submittedName>
</protein>
<name>I0WU29_RHOOP</name>
<dbReference type="AlphaFoldDB" id="I0WU29"/>
<reference evidence="1 2" key="1">
    <citation type="journal article" date="2012" name="J. Bacteriol.">
        <title>Draft genome sequence of the nitrophenol-degrading actinomycete Rhodococcus imtechensis RKJ300.</title>
        <authorList>
            <person name="Vikram S."/>
            <person name="Kumar S."/>
            <person name="Subramanian S."/>
            <person name="Raghava G.P."/>
        </authorList>
    </citation>
    <scope>NUCLEOTIDE SEQUENCE [LARGE SCALE GENOMIC DNA]</scope>
    <source>
        <strain evidence="1 2">RKJ300</strain>
    </source>
</reference>
<organism evidence="1 2">
    <name type="scientific">Rhodococcus opacus RKJ300 = JCM 13270</name>
    <dbReference type="NCBI Taxonomy" id="1165867"/>
    <lineage>
        <taxon>Bacteria</taxon>
        <taxon>Bacillati</taxon>
        <taxon>Actinomycetota</taxon>
        <taxon>Actinomycetes</taxon>
        <taxon>Mycobacteriales</taxon>
        <taxon>Nocardiaceae</taxon>
        <taxon>Rhodococcus</taxon>
    </lineage>
</organism>
<comment type="caution">
    <text evidence="1">The sequence shown here is derived from an EMBL/GenBank/DDBJ whole genome shotgun (WGS) entry which is preliminary data.</text>
</comment>
<dbReference type="RefSeq" id="WP_007297181.1">
    <property type="nucleotide sequence ID" value="NZ_AJJH01000048.1"/>
</dbReference>
<dbReference type="EMBL" id="AJJH01000048">
    <property type="protein sequence ID" value="EID79895.1"/>
    <property type="molecule type" value="Genomic_DNA"/>
</dbReference>